<dbReference type="PANTHER" id="PTHR43834:SF6">
    <property type="entry name" value="GTPASE DER"/>
    <property type="match status" value="1"/>
</dbReference>
<dbReference type="Pfam" id="PF00009">
    <property type="entry name" value="GTP_EFTU"/>
    <property type="match status" value="1"/>
</dbReference>
<gene>
    <name evidence="4" type="primary">der_53</name>
    <name evidence="4" type="ORF">SDC9_170719</name>
</gene>
<protein>
    <submittedName>
        <fullName evidence="4">GTPase Der</fullName>
    </submittedName>
</protein>
<dbReference type="Gene3D" id="3.30.300.20">
    <property type="match status" value="1"/>
</dbReference>
<comment type="caution">
    <text evidence="4">The sequence shown here is derived from an EMBL/GenBank/DDBJ whole genome shotgun (WGS) entry which is preliminary data.</text>
</comment>
<sequence>MRRKAKIDMPVERYSVIRSLRAIDRADVVLMVINAEEGVTEQDKKIVGYAHEAGKATIIVVNKWDLIEKDSKTALRFTDMIRNEMAFIQYAPVLFTSALTKQRVSRVTDLVKYVADQHSMRVQTSVLNQVIEDATAINPPPSSHGKRLKIYFSTQPDVKPPTFILFVNDPEIMHFSYLRYLENKLRESFGLEGTPIKLVVRGRKEEE</sequence>
<dbReference type="GO" id="GO:0003924">
    <property type="term" value="F:GTPase activity"/>
    <property type="evidence" value="ECO:0007669"/>
    <property type="project" value="InterPro"/>
</dbReference>
<dbReference type="SUPFAM" id="SSF52540">
    <property type="entry name" value="P-loop containing nucleoside triphosphate hydrolases"/>
    <property type="match status" value="1"/>
</dbReference>
<evidence type="ECO:0000259" key="3">
    <source>
        <dbReference type="Pfam" id="PF14714"/>
    </source>
</evidence>
<dbReference type="InterPro" id="IPR015946">
    <property type="entry name" value="KH_dom-like_a/b"/>
</dbReference>
<dbReference type="Pfam" id="PF14714">
    <property type="entry name" value="KH_dom-like"/>
    <property type="match status" value="1"/>
</dbReference>
<keyword evidence="1" id="KW-0547">Nucleotide-binding</keyword>
<dbReference type="GO" id="GO:0043022">
    <property type="term" value="F:ribosome binding"/>
    <property type="evidence" value="ECO:0007669"/>
    <property type="project" value="TreeGrafter"/>
</dbReference>
<dbReference type="InterPro" id="IPR000795">
    <property type="entry name" value="T_Tr_GTP-bd_dom"/>
</dbReference>
<accession>A0A645G8U1</accession>
<dbReference type="InterPro" id="IPR032859">
    <property type="entry name" value="KH_dom-like"/>
</dbReference>
<organism evidence="4">
    <name type="scientific">bioreactor metagenome</name>
    <dbReference type="NCBI Taxonomy" id="1076179"/>
    <lineage>
        <taxon>unclassified sequences</taxon>
        <taxon>metagenomes</taxon>
        <taxon>ecological metagenomes</taxon>
    </lineage>
</organism>
<reference evidence="4" key="1">
    <citation type="submission" date="2019-08" db="EMBL/GenBank/DDBJ databases">
        <authorList>
            <person name="Kucharzyk K."/>
            <person name="Murdoch R.W."/>
            <person name="Higgins S."/>
            <person name="Loffler F."/>
        </authorList>
    </citation>
    <scope>NUCLEOTIDE SEQUENCE</scope>
</reference>
<evidence type="ECO:0000256" key="1">
    <source>
        <dbReference type="ARBA" id="ARBA00022741"/>
    </source>
</evidence>
<evidence type="ECO:0000259" key="2">
    <source>
        <dbReference type="Pfam" id="PF00009"/>
    </source>
</evidence>
<dbReference type="GO" id="GO:0005525">
    <property type="term" value="F:GTP binding"/>
    <property type="evidence" value="ECO:0007669"/>
    <property type="project" value="InterPro"/>
</dbReference>
<dbReference type="Gene3D" id="3.40.50.300">
    <property type="entry name" value="P-loop containing nucleotide triphosphate hydrolases"/>
    <property type="match status" value="1"/>
</dbReference>
<dbReference type="PANTHER" id="PTHR43834">
    <property type="entry name" value="GTPASE DER"/>
    <property type="match status" value="1"/>
</dbReference>
<feature type="domain" description="GTPase Der C-terminal KH-domain-like" evidence="3">
    <location>
        <begin position="121"/>
        <end position="201"/>
    </location>
</feature>
<proteinExistence type="predicted"/>
<dbReference type="EMBL" id="VSSQ01071808">
    <property type="protein sequence ID" value="MPN23331.1"/>
    <property type="molecule type" value="Genomic_DNA"/>
</dbReference>
<evidence type="ECO:0000313" key="4">
    <source>
        <dbReference type="EMBL" id="MPN23331.1"/>
    </source>
</evidence>
<dbReference type="AlphaFoldDB" id="A0A645G8U1"/>
<feature type="domain" description="Tr-type G" evidence="2">
    <location>
        <begin position="19"/>
        <end position="112"/>
    </location>
</feature>
<dbReference type="FunFam" id="3.30.300.20:FF:000004">
    <property type="entry name" value="GTPase Der"/>
    <property type="match status" value="1"/>
</dbReference>
<name>A0A645G8U1_9ZZZZ</name>
<dbReference type="InterPro" id="IPR027417">
    <property type="entry name" value="P-loop_NTPase"/>
</dbReference>